<reference evidence="6" key="5">
    <citation type="journal article" date="2021" name="G3 (Bethesda)">
        <title>Aegilops tauschii genome assembly Aet v5.0 features greater sequence contiguity and improved annotation.</title>
        <authorList>
            <person name="Wang L."/>
            <person name="Zhu T."/>
            <person name="Rodriguez J.C."/>
            <person name="Deal K.R."/>
            <person name="Dubcovsky J."/>
            <person name="McGuire P.E."/>
            <person name="Lux T."/>
            <person name="Spannagl M."/>
            <person name="Mayer K.F.X."/>
            <person name="Baldrich P."/>
            <person name="Meyers B.C."/>
            <person name="Huo N."/>
            <person name="Gu Y.Q."/>
            <person name="Zhou H."/>
            <person name="Devos K.M."/>
            <person name="Bennetzen J.L."/>
            <person name="Unver T."/>
            <person name="Budak H."/>
            <person name="Gulick P.J."/>
            <person name="Galiba G."/>
            <person name="Kalapos B."/>
            <person name="Nelson D.R."/>
            <person name="Li P."/>
            <person name="You F.M."/>
            <person name="Luo M.C."/>
            <person name="Dvorak J."/>
        </authorList>
    </citation>
    <scope>NUCLEOTIDE SEQUENCE [LARGE SCALE GENOMIC DNA]</scope>
    <source>
        <strain evidence="6">cv. AL8/78</strain>
    </source>
</reference>
<dbReference type="GO" id="GO:0001181">
    <property type="term" value="F:RNA polymerase I general transcription initiation factor activity"/>
    <property type="evidence" value="ECO:0007669"/>
    <property type="project" value="UniProtKB-ARBA"/>
</dbReference>
<protein>
    <recommendedName>
        <fullName evidence="5">DM2 domain-containing protein</fullName>
    </recommendedName>
</protein>
<dbReference type="SUPFAM" id="SSF47592">
    <property type="entry name" value="SWIB/MDM2 domain"/>
    <property type="match status" value="1"/>
</dbReference>
<evidence type="ECO:0000256" key="3">
    <source>
        <dbReference type="ARBA" id="ARBA00023163"/>
    </source>
</evidence>
<name>A0A453LW21_AEGTS</name>
<evidence type="ECO:0000256" key="4">
    <source>
        <dbReference type="ARBA" id="ARBA00023242"/>
    </source>
</evidence>
<dbReference type="FunFam" id="1.10.245.10:FF:000004">
    <property type="entry name" value="Upstream activation factor subunit"/>
    <property type="match status" value="1"/>
</dbReference>
<keyword evidence="7" id="KW-1185">Reference proteome</keyword>
<dbReference type="Gene3D" id="1.10.245.10">
    <property type="entry name" value="SWIB/MDM2 domain"/>
    <property type="match status" value="1"/>
</dbReference>
<keyword evidence="3" id="KW-0804">Transcription</keyword>
<keyword evidence="4" id="KW-0539">Nucleus</keyword>
<evidence type="ECO:0000256" key="2">
    <source>
        <dbReference type="ARBA" id="ARBA00023015"/>
    </source>
</evidence>
<evidence type="ECO:0000256" key="1">
    <source>
        <dbReference type="ARBA" id="ARBA00004123"/>
    </source>
</evidence>
<evidence type="ECO:0000313" key="7">
    <source>
        <dbReference type="Proteomes" id="UP000015105"/>
    </source>
</evidence>
<dbReference type="Proteomes" id="UP000015105">
    <property type="component" value="Chromosome 5D"/>
</dbReference>
<reference evidence="7" key="2">
    <citation type="journal article" date="2017" name="Nat. Plants">
        <title>The Aegilops tauschii genome reveals multiple impacts of transposons.</title>
        <authorList>
            <person name="Zhao G."/>
            <person name="Zou C."/>
            <person name="Li K."/>
            <person name="Wang K."/>
            <person name="Li T."/>
            <person name="Gao L."/>
            <person name="Zhang X."/>
            <person name="Wang H."/>
            <person name="Yang Z."/>
            <person name="Liu X."/>
            <person name="Jiang W."/>
            <person name="Mao L."/>
            <person name="Kong X."/>
            <person name="Jiao Y."/>
            <person name="Jia J."/>
        </authorList>
    </citation>
    <scope>NUCLEOTIDE SEQUENCE [LARGE SCALE GENOMIC DNA]</scope>
    <source>
        <strain evidence="7">cv. AL8/78</strain>
    </source>
</reference>
<dbReference type="Pfam" id="PF02201">
    <property type="entry name" value="SWIB"/>
    <property type="match status" value="1"/>
</dbReference>
<feature type="domain" description="DM2" evidence="5">
    <location>
        <begin position="26"/>
        <end position="103"/>
    </location>
</feature>
<reference evidence="7" key="1">
    <citation type="journal article" date="2014" name="Science">
        <title>Ancient hybridizations among the ancestral genomes of bread wheat.</title>
        <authorList>
            <consortium name="International Wheat Genome Sequencing Consortium,"/>
            <person name="Marcussen T."/>
            <person name="Sandve S.R."/>
            <person name="Heier L."/>
            <person name="Spannagl M."/>
            <person name="Pfeifer M."/>
            <person name="Jakobsen K.S."/>
            <person name="Wulff B.B."/>
            <person name="Steuernagel B."/>
            <person name="Mayer K.F."/>
            <person name="Olsen O.A."/>
        </authorList>
    </citation>
    <scope>NUCLEOTIDE SEQUENCE [LARGE SCALE GENOMIC DNA]</scope>
    <source>
        <strain evidence="7">cv. AL8/78</strain>
    </source>
</reference>
<dbReference type="PROSITE" id="PS51925">
    <property type="entry name" value="SWIB_MDM2"/>
    <property type="match status" value="1"/>
</dbReference>
<dbReference type="SMART" id="SM00151">
    <property type="entry name" value="SWIB"/>
    <property type="match status" value="1"/>
</dbReference>
<dbReference type="EnsemblPlants" id="AET5Gv20928000.9">
    <property type="protein sequence ID" value="AET5Gv20928000.9"/>
    <property type="gene ID" value="AET5Gv20928000"/>
</dbReference>
<dbReference type="EnsemblPlants" id="AET5Gv20928000.10">
    <property type="protein sequence ID" value="AET5Gv20928000.10"/>
    <property type="gene ID" value="AET5Gv20928000"/>
</dbReference>
<evidence type="ECO:0000259" key="5">
    <source>
        <dbReference type="PROSITE" id="PS51925"/>
    </source>
</evidence>
<dbReference type="GO" id="GO:0000500">
    <property type="term" value="C:RNA polymerase I upstream activating factor complex"/>
    <property type="evidence" value="ECO:0007669"/>
    <property type="project" value="UniProtKB-ARBA"/>
</dbReference>
<dbReference type="InterPro" id="IPR019835">
    <property type="entry name" value="SWIB_domain"/>
</dbReference>
<dbReference type="Gramene" id="AET5Gv20928000.10">
    <property type="protein sequence ID" value="AET5Gv20928000.10"/>
    <property type="gene ID" value="AET5Gv20928000"/>
</dbReference>
<reference evidence="6" key="4">
    <citation type="submission" date="2019-03" db="UniProtKB">
        <authorList>
            <consortium name="EnsemblPlants"/>
        </authorList>
    </citation>
    <scope>IDENTIFICATION</scope>
</reference>
<reference evidence="6" key="3">
    <citation type="journal article" date="2017" name="Nature">
        <title>Genome sequence of the progenitor of the wheat D genome Aegilops tauschii.</title>
        <authorList>
            <person name="Luo M.C."/>
            <person name="Gu Y.Q."/>
            <person name="Puiu D."/>
            <person name="Wang H."/>
            <person name="Twardziok S.O."/>
            <person name="Deal K.R."/>
            <person name="Huo N."/>
            <person name="Zhu T."/>
            <person name="Wang L."/>
            <person name="Wang Y."/>
            <person name="McGuire P.E."/>
            <person name="Liu S."/>
            <person name="Long H."/>
            <person name="Ramasamy R.K."/>
            <person name="Rodriguez J.C."/>
            <person name="Van S.L."/>
            <person name="Yuan L."/>
            <person name="Wang Z."/>
            <person name="Xia Z."/>
            <person name="Xiao L."/>
            <person name="Anderson O.D."/>
            <person name="Ouyang S."/>
            <person name="Liang Y."/>
            <person name="Zimin A.V."/>
            <person name="Pertea G."/>
            <person name="Qi P."/>
            <person name="Bennetzen J.L."/>
            <person name="Dai X."/>
            <person name="Dawson M.W."/>
            <person name="Muller H.G."/>
            <person name="Kugler K."/>
            <person name="Rivarola-Duarte L."/>
            <person name="Spannagl M."/>
            <person name="Mayer K.F.X."/>
            <person name="Lu F.H."/>
            <person name="Bevan M.W."/>
            <person name="Leroy P."/>
            <person name="Li P."/>
            <person name="You F.M."/>
            <person name="Sun Q."/>
            <person name="Liu Z."/>
            <person name="Lyons E."/>
            <person name="Wicker T."/>
            <person name="Salzberg S.L."/>
            <person name="Devos K.M."/>
            <person name="Dvorak J."/>
        </authorList>
    </citation>
    <scope>NUCLEOTIDE SEQUENCE [LARGE SCALE GENOMIC DNA]</scope>
    <source>
        <strain evidence="6">cv. AL8/78</strain>
    </source>
</reference>
<organism evidence="6 7">
    <name type="scientific">Aegilops tauschii subsp. strangulata</name>
    <name type="common">Goatgrass</name>
    <dbReference type="NCBI Taxonomy" id="200361"/>
    <lineage>
        <taxon>Eukaryota</taxon>
        <taxon>Viridiplantae</taxon>
        <taxon>Streptophyta</taxon>
        <taxon>Embryophyta</taxon>
        <taxon>Tracheophyta</taxon>
        <taxon>Spermatophyta</taxon>
        <taxon>Magnoliopsida</taxon>
        <taxon>Liliopsida</taxon>
        <taxon>Poales</taxon>
        <taxon>Poaceae</taxon>
        <taxon>BOP clade</taxon>
        <taxon>Pooideae</taxon>
        <taxon>Triticodae</taxon>
        <taxon>Triticeae</taxon>
        <taxon>Triticinae</taxon>
        <taxon>Aegilops</taxon>
    </lineage>
</organism>
<comment type="subcellular location">
    <subcellularLocation>
        <location evidence="1">Nucleus</location>
    </subcellularLocation>
</comment>
<dbReference type="EnsemblPlants" id="AET5Gv20928000.8">
    <property type="protein sequence ID" value="AET5Gv20928000.8"/>
    <property type="gene ID" value="AET5Gv20928000"/>
</dbReference>
<dbReference type="CDD" id="cd10567">
    <property type="entry name" value="SWIB-MDM2_like"/>
    <property type="match status" value="1"/>
</dbReference>
<evidence type="ECO:0000313" key="6">
    <source>
        <dbReference type="EnsemblPlants" id="AET5Gv20928000.10"/>
    </source>
</evidence>
<dbReference type="Gramene" id="AET5Gv20928000.9">
    <property type="protein sequence ID" value="AET5Gv20928000.9"/>
    <property type="gene ID" value="AET5Gv20928000"/>
</dbReference>
<keyword evidence="2" id="KW-0805">Transcription regulation</keyword>
<dbReference type="AlphaFoldDB" id="A0A453LW21"/>
<dbReference type="InterPro" id="IPR036885">
    <property type="entry name" value="SWIB_MDM2_dom_sf"/>
</dbReference>
<sequence>MAIPYPVIFLTYHLHRLGDGKKKAGGFTKLCSISPALQEFVGASECARTEVVKKLWAYIRENNLQDPSNRRKILCDENLKKIFNVNSIDMFQMNKALTKHIWPLDSDGLSLYPLSLSLSLSLAYTRACASRGYEA</sequence>
<accession>A0A453LW21</accession>
<dbReference type="InterPro" id="IPR003121">
    <property type="entry name" value="SWIB_MDM2_domain"/>
</dbReference>
<dbReference type="PANTHER" id="PTHR13844">
    <property type="entry name" value="SWI/SNF-RELATED MATRIX-ASSOCIATED ACTIN-DEPENDENT REGULATOR OF CHROMATIN SUBFAMILY D"/>
    <property type="match status" value="1"/>
</dbReference>
<dbReference type="Gramene" id="AET5Gv20928000.8">
    <property type="protein sequence ID" value="AET5Gv20928000.8"/>
    <property type="gene ID" value="AET5Gv20928000"/>
</dbReference>
<proteinExistence type="predicted"/>